<dbReference type="InterPro" id="IPR031325">
    <property type="entry name" value="RHS_repeat"/>
</dbReference>
<feature type="domain" description="DUF6531" evidence="7">
    <location>
        <begin position="840"/>
        <end position="910"/>
    </location>
</feature>
<proteinExistence type="predicted"/>
<feature type="signal peptide" evidence="5">
    <location>
        <begin position="1"/>
        <end position="25"/>
    </location>
</feature>
<feature type="domain" description="Teneurin-like YD-shell" evidence="9">
    <location>
        <begin position="1828"/>
        <end position="2196"/>
    </location>
</feature>
<dbReference type="Pfam" id="PF14751">
    <property type="entry name" value="DUF4474"/>
    <property type="match status" value="1"/>
</dbReference>
<dbReference type="Pfam" id="PF24517">
    <property type="entry name" value="CBM96"/>
    <property type="match status" value="1"/>
</dbReference>
<organism evidence="10">
    <name type="scientific">Anaerostipes caccae</name>
    <dbReference type="NCBI Taxonomy" id="105841"/>
    <lineage>
        <taxon>Bacteria</taxon>
        <taxon>Bacillati</taxon>
        <taxon>Bacillota</taxon>
        <taxon>Clostridia</taxon>
        <taxon>Lachnospirales</taxon>
        <taxon>Lachnospiraceae</taxon>
        <taxon>Anaerostipes</taxon>
    </lineage>
</organism>
<evidence type="ECO:0000256" key="3">
    <source>
        <dbReference type="ARBA" id="ARBA00022729"/>
    </source>
</evidence>
<dbReference type="RefSeq" id="WP_006567551.1">
    <property type="nucleotide sequence ID" value="NZ_BAABZP010000001.1"/>
</dbReference>
<evidence type="ECO:0000256" key="4">
    <source>
        <dbReference type="ARBA" id="ARBA00022737"/>
    </source>
</evidence>
<dbReference type="NCBIfam" id="TIGR03696">
    <property type="entry name" value="Rhs_assc_core"/>
    <property type="match status" value="1"/>
</dbReference>
<keyword evidence="4" id="KW-0677">Repeat</keyword>
<evidence type="ECO:0000256" key="1">
    <source>
        <dbReference type="ARBA" id="ARBA00004613"/>
    </source>
</evidence>
<sequence length="2397" mass="268397">MKKLVKPAVCAALSFVLMFTSVQWSGMIAGSGDVKAAEPKAAQSKEVIDSESTKNSTTFRLSNGKKESVFYGQDVRYEDENGNLKDYDPTLVEIQDKTSEHGHNLKDYQYENKDGDKKQYLPKKLTESTPVLMEHDKYEISFAPITGEEESGIETQDRQKEKIEENAFSSINKLKRTKLQREEVLTAEDKKEELPVSVAYESEDKNCTFLYQSLDAGVKESVTLKEIPDSNQLKFRFYAKNLTAKKNIGDGGITFYDKESEDIIASLEAPSMNDDTKEAYSEKLSYDIEPIKDEKDTYELTLTLDEEYLKDKDRKYPITIDPTVTWKGSTDFWDVYVINGSYKNTNFYDSGVTAMMAGKASKGTYRTYLRFKDFTAKIKNKYVDTATLTMYETGDSTSGQTIEARRVTSNWSRPGLTWSNRPGYSTNYGSVKTTGTTHKARSINLTKYARECANGSITSYGVMLKNADETKKYGQFYSSRYSNASYRPKMSVTYYDGPTTPTSVSVTPQYMKKGQTLTAKWAGISSKSLNRAEYRVATYDPAKNAEVNANYRAYSGSTKLGTTGSGSASVADSKNWPEGCYKFVIRGVDNGGINGTGKGYIFYVDSTAPKINSMTIDAGDGKGGSEENPSSNMSPALKWNVTEKYLSKVEYKVGNGSYVNAGSAVSGQVSIPASNFKDAGTYQITMKVTDKAGYTAETSRSYYYIDNSQAADYKPVNAKLNNLYGKNMISWDKKASLPGSIYYEIYRGESADFTPDASNLVRAAVKDSYCADTRVGDGKDYYYKVRTVKLSKKGNVIGSSDYVTAGHKKQYAKSEYEQWLGSKDYRETMEFSTPNGNGTVDKAGGNLNYQAEDYAIPAGQLSMGLTRTYNSQSDKAGMLGNGWYDSYHKELYQVGANLVFQDSDGTYVTFEKQGDSYVSKESKDYKLSFDNVAAAKSVSQSPNMKAANQYLSESFTIESGILSHTTLKGCSYEASHNVSSGSSEGQTEQKTVTKLISYACTITAKDNTIYQFNNNGQLTAVKEPNDNFILYEYDSKGRLKTVTSNKIKTLTMKYFDGEENNADLLKEIVLPDGTKMEYTYSGSNLVKAVHSSADGSKSVAYEYGYDAKSFLNAIKDAKDVKDAKDNSYDITYENNRAVNVKKPNGEYQKLTYGDGKTTVSLHKAEDEKISEDSITYDKSNGKVLTSVNAAGNKTSYQYEDASNDLLCTGTTTKVYHQMVTDSGKVNFTSEEVTTKTQYDSNENVTMEKDETGQVTQTTYGTGAEANLPKTEVTKQGDKTVSDVSYSYDKSGNTIKETDSIAETKTVCDYDEDGDLILEEDYEEGELTSREETHYDEKDHIITEDSTVTQGNVKEESTTVLDPMGRETKSQDVNTTEITTTEYDFLGRQVKIQKELNGVVKTEEKEYNANGTLKLETSDTGVTTSYTYDENNRVEEAVEVSKDGITKTTKTDYGYADREIHTLSGMKSYQNLSVVTTTVNGKVQGETYTDGSGNTVREKSNGIYTDHVFTEDGKETASILLGTKDGADVKGKITLNLYDKNGKQTHTVQNPVIAGEDVSIDPEKSIVNQTSYDDKGNETAKTDGNGNTVAYTYDDQNRVTKVSQGDNSTSISYTMGTDGVNTTSITDAMGHENIEVTNAAGLTETTTSKGNLGESISTKFTYDTNGNKTKETYENGAYKTYHYDKKNRLTETNTYESPEAGSESGTRTLKTSYSYDGNDQLIEMVDYQVSGNTETAYRYTECEYDGLQRKTTYAELSQSEKPTADEIRSHAIKYAYDAEGKLTKVIYPTKKDGVRSLSYHYTSDGWLSVIKADVYKGSDAKEATVRTYAYDDYGKVTEIKDYRNLLSDGDKAVKKVYTYDTFDRVSKMVYTDLEHPDTVVESYAYSYDKNSNIIEKTQINNYPQKDEEKVNETKHYTYDSLGRLEKTVTTDHRKDDSKQTVTYTYDKVGNRLAEEKGDTKTTYDYNGLDQVTTSTTWKDGTAQENKQYAYDKNGNEIGQTNSKTGEILYRTYDAENRLTEVSVNKDGKNAIVQQNRYNGDGQRIQRVEGDQTTNYYYQDGVVSYTTNGKGDQTSQDLLGTDGNIIGTQRYTGNDAAYYVYNKDVQGSTTNLLKDDGKADVSYRYEDFGETTSVGENTSGNETCYTGGRYDETTGFYYLNARYYNPEDGRFLSEDTYRGETNEPDTQHLYAYCADNPVNYVDPSGHKFLGYWSSKQHYYAFNQNAPQKYAGYNDFYDMNSWAVGDLTTRKIETSHWRLQFWKGIYGPPYVPAVANGCEIGLYYRKSTWSKHWNCAYDSNKRLRMRMSLYANGKKLFTRDSKTSTDQGKAWWLTGFTPRPYLPKKKTWGKTTLKMTGTLWFPSSGKYRSQMRDLSKKLAKVKSLNVKGSLTRRTFSWKGR</sequence>
<dbReference type="InterPro" id="IPR045351">
    <property type="entry name" value="DUF6531"/>
</dbReference>
<feature type="domain" description="DUF4474" evidence="6">
    <location>
        <begin position="2210"/>
        <end position="2334"/>
    </location>
</feature>
<dbReference type="InterPro" id="IPR006530">
    <property type="entry name" value="YD"/>
</dbReference>
<evidence type="ECO:0000256" key="2">
    <source>
        <dbReference type="ARBA" id="ARBA00022525"/>
    </source>
</evidence>
<evidence type="ECO:0000259" key="6">
    <source>
        <dbReference type="Pfam" id="PF14751"/>
    </source>
</evidence>
<keyword evidence="2" id="KW-0964">Secreted</keyword>
<dbReference type="Pfam" id="PF25023">
    <property type="entry name" value="TEN_YD-shell"/>
    <property type="match status" value="1"/>
</dbReference>
<dbReference type="PANTHER" id="PTHR32305:SF15">
    <property type="entry name" value="PROTEIN RHSA-RELATED"/>
    <property type="match status" value="1"/>
</dbReference>
<dbReference type="NCBIfam" id="NF033679">
    <property type="entry name" value="DNRLRE_dom"/>
    <property type="match status" value="1"/>
</dbReference>
<dbReference type="GO" id="GO:0005576">
    <property type="term" value="C:extracellular region"/>
    <property type="evidence" value="ECO:0007669"/>
    <property type="project" value="UniProtKB-SubCell"/>
</dbReference>
<dbReference type="GO" id="GO:0016787">
    <property type="term" value="F:hydrolase activity"/>
    <property type="evidence" value="ECO:0007669"/>
    <property type="project" value="UniProtKB-KW"/>
</dbReference>
<feature type="domain" description="Carbohydrate-binding module family 96" evidence="8">
    <location>
        <begin position="334"/>
        <end position="492"/>
    </location>
</feature>
<comment type="subcellular location">
    <subcellularLocation>
        <location evidence="1">Secreted</location>
    </subcellularLocation>
</comment>
<keyword evidence="10" id="KW-0378">Hydrolase</keyword>
<evidence type="ECO:0000259" key="7">
    <source>
        <dbReference type="Pfam" id="PF20148"/>
    </source>
</evidence>
<dbReference type="EC" id="3.1.-.-" evidence="10"/>
<evidence type="ECO:0000259" key="9">
    <source>
        <dbReference type="Pfam" id="PF25023"/>
    </source>
</evidence>
<dbReference type="NCBIfam" id="TIGR01643">
    <property type="entry name" value="YD_repeat_2x"/>
    <property type="match status" value="2"/>
</dbReference>
<protein>
    <submittedName>
        <fullName evidence="10">tRNA(Glu)-specific nuclease WapA</fullName>
        <ecNumber evidence="10">3.1.-.-</ecNumber>
    </submittedName>
</protein>
<dbReference type="InterPro" id="IPR022385">
    <property type="entry name" value="Rhs_assc_core"/>
</dbReference>
<dbReference type="InterPro" id="IPR029322">
    <property type="entry name" value="DUF4474"/>
</dbReference>
<accession>A0A6N2VEX9</accession>
<dbReference type="EMBL" id="CACRSQ010000007">
    <property type="protein sequence ID" value="VYT29155.1"/>
    <property type="molecule type" value="Genomic_DNA"/>
</dbReference>
<dbReference type="InterPro" id="IPR055372">
    <property type="entry name" value="CBM96"/>
</dbReference>
<keyword evidence="3 5" id="KW-0732">Signal</keyword>
<evidence type="ECO:0000256" key="5">
    <source>
        <dbReference type="SAM" id="SignalP"/>
    </source>
</evidence>
<dbReference type="Pfam" id="PF05593">
    <property type="entry name" value="RHS_repeat"/>
    <property type="match status" value="1"/>
</dbReference>
<dbReference type="Pfam" id="PF20148">
    <property type="entry name" value="DUF6531"/>
    <property type="match status" value="1"/>
</dbReference>
<dbReference type="InterPro" id="IPR050708">
    <property type="entry name" value="T6SS_VgrG/RHS"/>
</dbReference>
<dbReference type="PANTHER" id="PTHR32305">
    <property type="match status" value="1"/>
</dbReference>
<evidence type="ECO:0000259" key="8">
    <source>
        <dbReference type="Pfam" id="PF24517"/>
    </source>
</evidence>
<feature type="chain" id="PRO_5039597266" evidence="5">
    <location>
        <begin position="26"/>
        <end position="2397"/>
    </location>
</feature>
<gene>
    <name evidence="10" type="primary">wapA</name>
    <name evidence="10" type="ORF">ACLFYP115_02498</name>
</gene>
<dbReference type="InterPro" id="IPR056823">
    <property type="entry name" value="TEN-like_YD-shell"/>
</dbReference>
<reference evidence="10" key="1">
    <citation type="submission" date="2019-11" db="EMBL/GenBank/DDBJ databases">
        <authorList>
            <person name="Feng L."/>
        </authorList>
    </citation>
    <scope>NUCLEOTIDE SEQUENCE</scope>
    <source>
        <strain evidence="10">AcaccaeLFYP115</strain>
    </source>
</reference>
<dbReference type="Gene3D" id="2.180.10.10">
    <property type="entry name" value="RHS repeat-associated core"/>
    <property type="match status" value="3"/>
</dbReference>
<evidence type="ECO:0000313" key="10">
    <source>
        <dbReference type="EMBL" id="VYT29155.1"/>
    </source>
</evidence>
<name>A0A6N2VEX9_9FIRM</name>